<protein>
    <submittedName>
        <fullName evidence="1">Uncharacterized protein</fullName>
    </submittedName>
</protein>
<sequence>MLPTRIADGILPVVSRQIFSLLRVDARQKSISAAADGEAVATAQSDGSLGHLDVGAPRCSLLWVEVVLSPAIAHYAPEEKLGMEEMAAQAGQAAGDALLCAAVTLPVVVTPPGANHGSTDPLHPA</sequence>
<accession>A0A0G2J3Z8</accession>
<organism evidence="1 2">
    <name type="scientific">Candidatus Synechococcus spongiarum SP3</name>
    <dbReference type="NCBI Taxonomy" id="1604020"/>
    <lineage>
        <taxon>Bacteria</taxon>
        <taxon>Bacillati</taxon>
        <taxon>Cyanobacteriota</taxon>
        <taxon>Cyanophyceae</taxon>
        <taxon>Synechococcales</taxon>
        <taxon>Synechococcaceae</taxon>
        <taxon>Synechococcus</taxon>
    </lineage>
</organism>
<dbReference type="Proteomes" id="UP000035067">
    <property type="component" value="Unassembled WGS sequence"/>
</dbReference>
<evidence type="ECO:0000313" key="2">
    <source>
        <dbReference type="Proteomes" id="UP000035067"/>
    </source>
</evidence>
<dbReference type="AlphaFoldDB" id="A0A0G2J3Z8"/>
<name>A0A0G2J3Z8_9SYNE</name>
<reference evidence="1 2" key="1">
    <citation type="submission" date="2015-01" db="EMBL/GenBank/DDBJ databases">
        <title>Lifestyle Evolution in Cyanobacterial Symbionts of Sponges.</title>
        <authorList>
            <person name="Burgsdorf I."/>
            <person name="Slaby B.M."/>
            <person name="Handley K.M."/>
            <person name="Haber M."/>
            <person name="Blom J."/>
            <person name="Marshall C.W."/>
            <person name="Gilbert J.A."/>
            <person name="Hentschel U."/>
            <person name="Steindler L."/>
        </authorList>
    </citation>
    <scope>NUCLEOTIDE SEQUENCE [LARGE SCALE GENOMIC DNA]</scope>
    <source>
        <strain evidence="1">SP3</strain>
    </source>
</reference>
<evidence type="ECO:0000313" key="1">
    <source>
        <dbReference type="EMBL" id="KKZ10437.1"/>
    </source>
</evidence>
<gene>
    <name evidence="1" type="ORF">TE42_10145</name>
</gene>
<comment type="caution">
    <text evidence="1">The sequence shown here is derived from an EMBL/GenBank/DDBJ whole genome shotgun (WGS) entry which is preliminary data.</text>
</comment>
<proteinExistence type="predicted"/>
<dbReference type="EMBL" id="JXQG01000092">
    <property type="protein sequence ID" value="KKZ10437.1"/>
    <property type="molecule type" value="Genomic_DNA"/>
</dbReference>